<keyword evidence="2" id="KW-0328">Glycosyltransferase</keyword>
<dbReference type="PANTHER" id="PTHR22916">
    <property type="entry name" value="GLYCOSYLTRANSFERASE"/>
    <property type="match status" value="1"/>
</dbReference>
<dbReference type="Pfam" id="PF00535">
    <property type="entry name" value="Glycos_transf_2"/>
    <property type="match status" value="1"/>
</dbReference>
<dbReference type="InterPro" id="IPR029044">
    <property type="entry name" value="Nucleotide-diphossugar_trans"/>
</dbReference>
<name>A0A087CRP2_BIFRU</name>
<dbReference type="SUPFAM" id="SSF53448">
    <property type="entry name" value="Nucleotide-diphospho-sugar transferases"/>
    <property type="match status" value="1"/>
</dbReference>
<dbReference type="AlphaFoldDB" id="A0A087CRP2"/>
<dbReference type="EC" id="2.4.1.212" evidence="2"/>
<proteinExistence type="predicted"/>
<evidence type="ECO:0000259" key="1">
    <source>
        <dbReference type="Pfam" id="PF00535"/>
    </source>
</evidence>
<dbReference type="eggNOG" id="COG0463">
    <property type="taxonomic scope" value="Bacteria"/>
</dbReference>
<dbReference type="GO" id="GO:0050510">
    <property type="term" value="F:N-acetylgalactosaminyl-proteoglycan 3-beta-glucuronosyltransferase activity"/>
    <property type="evidence" value="ECO:0007669"/>
    <property type="project" value="UniProtKB-EC"/>
</dbReference>
<dbReference type="GO" id="GO:0050501">
    <property type="term" value="F:hyaluronan synthase activity"/>
    <property type="evidence" value="ECO:0007669"/>
    <property type="project" value="UniProtKB-EC"/>
</dbReference>
<keyword evidence="3" id="KW-1185">Reference proteome</keyword>
<comment type="caution">
    <text evidence="2">The sequence shown here is derived from an EMBL/GenBank/DDBJ whole genome shotgun (WGS) entry which is preliminary data.</text>
</comment>
<dbReference type="EC" id="2.4.1.226" evidence="2"/>
<dbReference type="RefSeq" id="WP_081815695.1">
    <property type="nucleotide sequence ID" value="NZ_JGZL01000015.1"/>
</dbReference>
<dbReference type="Gene3D" id="3.90.550.10">
    <property type="entry name" value="Spore Coat Polysaccharide Biosynthesis Protein SpsA, Chain A"/>
    <property type="match status" value="1"/>
</dbReference>
<dbReference type="STRING" id="78346.BRUM_1378"/>
<organism evidence="2 3">
    <name type="scientific">Bifidobacterium ruminantium</name>
    <dbReference type="NCBI Taxonomy" id="78346"/>
    <lineage>
        <taxon>Bacteria</taxon>
        <taxon>Bacillati</taxon>
        <taxon>Actinomycetota</taxon>
        <taxon>Actinomycetes</taxon>
        <taxon>Bifidobacteriales</taxon>
        <taxon>Bifidobacteriaceae</taxon>
        <taxon>Bifidobacterium</taxon>
    </lineage>
</organism>
<keyword evidence="2" id="KW-0808">Transferase</keyword>
<feature type="domain" description="Glycosyltransferase 2-like" evidence="1">
    <location>
        <begin position="10"/>
        <end position="136"/>
    </location>
</feature>
<dbReference type="PANTHER" id="PTHR22916:SF3">
    <property type="entry name" value="UDP-GLCNAC:BETAGAL BETA-1,3-N-ACETYLGLUCOSAMINYLTRANSFERASE-LIKE PROTEIN 1"/>
    <property type="match status" value="1"/>
</dbReference>
<dbReference type="EMBL" id="JGZL01000015">
    <property type="protein sequence ID" value="KFI85942.1"/>
    <property type="molecule type" value="Genomic_DNA"/>
</dbReference>
<evidence type="ECO:0000313" key="2">
    <source>
        <dbReference type="EMBL" id="KFI85942.1"/>
    </source>
</evidence>
<accession>A0A087CRP2</accession>
<reference evidence="2 3" key="1">
    <citation type="submission" date="2014-03" db="EMBL/GenBank/DDBJ databases">
        <title>Genomics of Bifidobacteria.</title>
        <authorList>
            <person name="Ventura M."/>
            <person name="Milani C."/>
            <person name="Lugli G.A."/>
        </authorList>
    </citation>
    <scope>NUCLEOTIDE SEQUENCE [LARGE SCALE GENOMIC DNA]</scope>
    <source>
        <strain evidence="2 3">LMG 21811</strain>
    </source>
</reference>
<dbReference type="InterPro" id="IPR001173">
    <property type="entry name" value="Glyco_trans_2-like"/>
</dbReference>
<dbReference type="CDD" id="cd00761">
    <property type="entry name" value="Glyco_tranf_GTA_type"/>
    <property type="match status" value="1"/>
</dbReference>
<sequence length="335" mass="38717">MEQKKGRLVSVILPAYNVANYLDDCLESVISQTYINTEIIIVDDGSTDDTAGKADDWLSKDDRIRVVHQKNGGLSAARNTGLRYAQGEFILFVDPDDRIDESLIFKCMTLLNDDSASLVHFGYRLIDENGLLREKNFPDTLANTDELLPAILSDKIPSHSWQLLCRKELYSDITFPEGHKAEDLATTYKLIAKAKKCVVLPDCLYEYRVRSSSILGELELNHTKALKYYEDELLAFHEMIDWAVVQKREDYAVAARNNMMRHLFYHYKHLLALDDAQGADWICMQIKEELKSLFLRRMDPLNKVRSFMLKLNFLGLFYRLNNLLEKNVKKILHKI</sequence>
<gene>
    <name evidence="2" type="ORF">BRUM_1378</name>
</gene>
<protein>
    <submittedName>
        <fullName evidence="2">Glycosyl transferase, group 2 family protein</fullName>
        <ecNumber evidence="2">2.4.1.212</ecNumber>
        <ecNumber evidence="2">2.4.1.226</ecNumber>
    </submittedName>
</protein>
<dbReference type="Proteomes" id="UP000029078">
    <property type="component" value="Unassembled WGS sequence"/>
</dbReference>
<evidence type="ECO:0000313" key="3">
    <source>
        <dbReference type="Proteomes" id="UP000029078"/>
    </source>
</evidence>